<dbReference type="GO" id="GO:0004657">
    <property type="term" value="F:proline dehydrogenase activity"/>
    <property type="evidence" value="ECO:0007669"/>
    <property type="project" value="InterPro"/>
</dbReference>
<dbReference type="InterPro" id="IPR029510">
    <property type="entry name" value="Ald_DH_CS_GLU"/>
</dbReference>
<dbReference type="RefSeq" id="WP_154543408.1">
    <property type="nucleotide sequence ID" value="NZ_VULO01000003.1"/>
</dbReference>
<dbReference type="InterPro" id="IPR016160">
    <property type="entry name" value="Ald_DH_CS_CYS"/>
</dbReference>
<dbReference type="SUPFAM" id="SSF53720">
    <property type="entry name" value="ALDH-like"/>
    <property type="match status" value="1"/>
</dbReference>
<comment type="pathway">
    <text evidence="1">Amino-acid degradation; L-proline degradation into L-glutamate; L-glutamate from L-proline: step 2/2.</text>
</comment>
<comment type="catalytic activity">
    <reaction evidence="5">
        <text>L-glutamate 5-semialdehyde + NAD(+) + H2O = L-glutamate + NADH + 2 H(+)</text>
        <dbReference type="Rhea" id="RHEA:30235"/>
        <dbReference type="ChEBI" id="CHEBI:15377"/>
        <dbReference type="ChEBI" id="CHEBI:15378"/>
        <dbReference type="ChEBI" id="CHEBI:29985"/>
        <dbReference type="ChEBI" id="CHEBI:57540"/>
        <dbReference type="ChEBI" id="CHEBI:57945"/>
        <dbReference type="ChEBI" id="CHEBI:58066"/>
        <dbReference type="EC" id="1.2.1.88"/>
    </reaction>
</comment>
<evidence type="ECO:0000256" key="8">
    <source>
        <dbReference type="RuleBase" id="RU003345"/>
    </source>
</evidence>
<evidence type="ECO:0000259" key="11">
    <source>
        <dbReference type="Pfam" id="PF01619"/>
    </source>
</evidence>
<sequence length="1196" mass="130442">MTQKDLDRPGATTDMETAIDNAVITAGRWAERSKAYSETPTAKLLADVLKHPDGLAFTVEFVDGVIRPEDEKVAAGNLAKLMKNPPSFLPAWLRIPASVGGTVSKKLPGLVVAAARRVFAGLVGDLVLDVGDRKLASAIERLRSSGARLNINLLGEAVLGNAEADRRLQDTFELLKRSDVDYVSLKVSAVVGPHSEWSHAEVVQTAVERLLPLYQYAASSPDAKFINLDMEEYRDLDLTLDVFKTLMDSPELIGLDMGIVIQAYLPDALGAMEKLQSWAKERRSKGGASIKVRLVKGANLAMERVQSELHGWPVATWDSKQSTDANYLRLLDWALTPERTANVRIGVAGHNLFSLATAWELAGLRGVRESIDIEMLSGMAVPQAKAVTEEVGPLLYYVPVVRPSEFDVAIAYLVRRLEENSDSANFMASIFDFAVSDDAFLKEKQRFLNAAEEMRQTGTSVCTPKRRQNRLTEARDDFEETQKDSQGRWRFSHTADTDPSLPSNREWATTISENIVSSTAGEETVAAHRISSKEQVDLVLSKAQRASEEWRKKSAAERAELLHNVGFELARRRADLLEVAASEVGKTLDQSDPEVSEAIDFAHYYGECARELETIPGATFKPAEVTLVTPPWNFPLAIPMGGITAALAAGSTVVFKPASATQRCGAILAECLWAAGVDPDVMQLVVPDNSSLGKALVEDPRVGNIVLTGSSETAQKFLQWRPDVNLLAETSGKNAIIVTPSADLDLAVKDVVYSAFGHAGQKCSAASLVILVGSVGTSQRFYRQLIDATQSLTVDWPQNPMGEVGPLSVLPGDKLMRGLTTLEPGQRWALAPRRLDATNRLWSPGVRSGVVPGSEFHTVEYFGPLLGVMRADTLGEAIEIQNGTEFGLTAGLHSLDTEEIRLWLDHIHAGNVYVNRTITGAIVRRQPFGGWKLSAVGSGAKAGGPNYLLGFGDIEQRTQVTTNDIVDVSITKPQLRELGQLAQQLLGTEDASRVLTGLRHTQKTCDEHFDRLNDPSGLRCERNVLRYVPAAATIRAAEQASLCDVMLTVAYALAVGEFVQGEGSDYKRRLAPGQSTVDRRLSPHLVLSSARRIPSAFTQWANRYECVCIEEDDEAFVRGLSHQDNDARIRLVGAQRQGLGRELTSSINLAVWDGPVTTAARVEILPFVHEQAVSITMHRFGTPSAATQGVMEEAFS</sequence>
<dbReference type="InterPro" id="IPR016163">
    <property type="entry name" value="Ald_DH_C"/>
</dbReference>
<dbReference type="GO" id="GO:0009898">
    <property type="term" value="C:cytoplasmic side of plasma membrane"/>
    <property type="evidence" value="ECO:0007669"/>
    <property type="project" value="TreeGrafter"/>
</dbReference>
<evidence type="ECO:0000256" key="7">
    <source>
        <dbReference type="PROSITE-ProRule" id="PRU10007"/>
    </source>
</evidence>
<dbReference type="Proteomes" id="UP000470875">
    <property type="component" value="Unassembled WGS sequence"/>
</dbReference>
<keyword evidence="4" id="KW-0520">NAD</keyword>
<dbReference type="Pfam" id="PF01619">
    <property type="entry name" value="Pro_dh"/>
    <property type="match status" value="1"/>
</dbReference>
<evidence type="ECO:0000256" key="2">
    <source>
        <dbReference type="ARBA" id="ARBA00012884"/>
    </source>
</evidence>
<evidence type="ECO:0000256" key="3">
    <source>
        <dbReference type="ARBA" id="ARBA00023002"/>
    </source>
</evidence>
<dbReference type="PROSITE" id="PS00687">
    <property type="entry name" value="ALDEHYDE_DEHYDR_GLU"/>
    <property type="match status" value="1"/>
</dbReference>
<dbReference type="SUPFAM" id="SSF51730">
    <property type="entry name" value="FAD-linked oxidoreductase"/>
    <property type="match status" value="1"/>
</dbReference>
<keyword evidence="13" id="KW-1185">Reference proteome</keyword>
<feature type="domain" description="Proline dehydrogenase" evidence="11">
    <location>
        <begin position="137"/>
        <end position="428"/>
    </location>
</feature>
<evidence type="ECO:0000313" key="12">
    <source>
        <dbReference type="EMBL" id="MSS83705.1"/>
    </source>
</evidence>
<feature type="compositionally biased region" description="Basic and acidic residues" evidence="9">
    <location>
        <begin position="470"/>
        <end position="487"/>
    </location>
</feature>
<dbReference type="PANTHER" id="PTHR42862:SF1">
    <property type="entry name" value="DELTA-1-PYRROLINE-5-CARBOXYLATE DEHYDROGENASE 2, ISOFORM A-RELATED"/>
    <property type="match status" value="1"/>
</dbReference>
<evidence type="ECO:0000256" key="5">
    <source>
        <dbReference type="ARBA" id="ARBA00048142"/>
    </source>
</evidence>
<dbReference type="Pfam" id="PF00171">
    <property type="entry name" value="Aldedh"/>
    <property type="match status" value="1"/>
</dbReference>
<protein>
    <recommendedName>
        <fullName evidence="2">L-glutamate gamma-semialdehyde dehydrogenase</fullName>
        <ecNumber evidence="2">1.2.1.88</ecNumber>
    </recommendedName>
</protein>
<dbReference type="InterPro" id="IPR025703">
    <property type="entry name" value="Bifunct_PutA"/>
</dbReference>
<evidence type="ECO:0000259" key="10">
    <source>
        <dbReference type="Pfam" id="PF00171"/>
    </source>
</evidence>
<dbReference type="InterPro" id="IPR016161">
    <property type="entry name" value="Ald_DH/histidinol_DH"/>
</dbReference>
<comment type="caution">
    <text evidence="12">The sequence shown here is derived from an EMBL/GenBank/DDBJ whole genome shotgun (WGS) entry which is preliminary data.</text>
</comment>
<feature type="region of interest" description="Disordered" evidence="9">
    <location>
        <begin position="459"/>
        <end position="502"/>
    </location>
</feature>
<dbReference type="InterPro" id="IPR050485">
    <property type="entry name" value="Proline_metab_enzyme"/>
</dbReference>
<comment type="similarity">
    <text evidence="8">Belongs to the aldehyde dehydrogenase family.</text>
</comment>
<dbReference type="PROSITE" id="PS00070">
    <property type="entry name" value="ALDEHYDE_DEHYDR_CYS"/>
    <property type="match status" value="1"/>
</dbReference>
<dbReference type="GO" id="GO:0010133">
    <property type="term" value="P:L-proline catabolic process to L-glutamate"/>
    <property type="evidence" value="ECO:0007669"/>
    <property type="project" value="InterPro"/>
</dbReference>
<dbReference type="GO" id="GO:0003842">
    <property type="term" value="F:L-glutamate gamma-semialdehyde dehydrogenase activity"/>
    <property type="evidence" value="ECO:0007669"/>
    <property type="project" value="UniProtKB-EC"/>
</dbReference>
<reference evidence="12 13" key="1">
    <citation type="submission" date="2019-08" db="EMBL/GenBank/DDBJ databases">
        <title>In-depth cultivation of the pig gut microbiome towards novel bacterial diversity and tailored functional studies.</title>
        <authorList>
            <person name="Wylensek D."/>
            <person name="Hitch T.C.A."/>
            <person name="Clavel T."/>
        </authorList>
    </citation>
    <scope>NUCLEOTIDE SEQUENCE [LARGE SCALE GENOMIC DNA]</scope>
    <source>
        <strain evidence="12 13">WB03_NA08</strain>
    </source>
</reference>
<feature type="domain" description="Aldehyde dehydrogenase" evidence="10">
    <location>
        <begin position="517"/>
        <end position="946"/>
    </location>
</feature>
<dbReference type="GO" id="GO:0003700">
    <property type="term" value="F:DNA-binding transcription factor activity"/>
    <property type="evidence" value="ECO:0007669"/>
    <property type="project" value="InterPro"/>
</dbReference>
<keyword evidence="3 8" id="KW-0560">Oxidoreductase</keyword>
<name>A0A6N7W334_9ACTO</name>
<organism evidence="12 13">
    <name type="scientific">Scrofimicrobium canadense</name>
    <dbReference type="NCBI Taxonomy" id="2652290"/>
    <lineage>
        <taxon>Bacteria</taxon>
        <taxon>Bacillati</taxon>
        <taxon>Actinomycetota</taxon>
        <taxon>Actinomycetes</taxon>
        <taxon>Actinomycetales</taxon>
        <taxon>Actinomycetaceae</taxon>
        <taxon>Scrofimicrobium</taxon>
    </lineage>
</organism>
<dbReference type="InterPro" id="IPR016162">
    <property type="entry name" value="Ald_DH_N"/>
</dbReference>
<evidence type="ECO:0000256" key="1">
    <source>
        <dbReference type="ARBA" id="ARBA00004786"/>
    </source>
</evidence>
<dbReference type="InterPro" id="IPR015590">
    <property type="entry name" value="Aldehyde_DH_dom"/>
</dbReference>
<dbReference type="AlphaFoldDB" id="A0A6N7W334"/>
<evidence type="ECO:0000256" key="4">
    <source>
        <dbReference type="ARBA" id="ARBA00023027"/>
    </source>
</evidence>
<dbReference type="PANTHER" id="PTHR42862">
    <property type="entry name" value="DELTA-1-PYRROLINE-5-CARBOXYLATE DEHYDROGENASE 1, ISOFORM A-RELATED"/>
    <property type="match status" value="1"/>
</dbReference>
<evidence type="ECO:0000256" key="6">
    <source>
        <dbReference type="PIRSR" id="PIRSR000197-1"/>
    </source>
</evidence>
<dbReference type="Gene3D" id="3.40.309.10">
    <property type="entry name" value="Aldehyde Dehydrogenase, Chain A, domain 2"/>
    <property type="match status" value="1"/>
</dbReference>
<dbReference type="Gene3D" id="3.20.20.220">
    <property type="match status" value="1"/>
</dbReference>
<proteinExistence type="inferred from homology"/>
<feature type="active site" evidence="6">
    <location>
        <position position="763"/>
    </location>
</feature>
<feature type="active site" evidence="6 7">
    <location>
        <position position="729"/>
    </location>
</feature>
<gene>
    <name evidence="12" type="ORF">FYJ24_02790</name>
</gene>
<dbReference type="PIRSF" id="PIRSF000197">
    <property type="entry name" value="Bifunct_PutA"/>
    <property type="match status" value="1"/>
</dbReference>
<accession>A0A6N7W334</accession>
<evidence type="ECO:0000256" key="9">
    <source>
        <dbReference type="SAM" id="MobiDB-lite"/>
    </source>
</evidence>
<dbReference type="EMBL" id="VULO01000003">
    <property type="protein sequence ID" value="MSS83705.1"/>
    <property type="molecule type" value="Genomic_DNA"/>
</dbReference>
<dbReference type="InterPro" id="IPR002872">
    <property type="entry name" value="Proline_DH_dom"/>
</dbReference>
<dbReference type="Gene3D" id="3.40.605.10">
    <property type="entry name" value="Aldehyde Dehydrogenase, Chain A, domain 1"/>
    <property type="match status" value="1"/>
</dbReference>
<evidence type="ECO:0000313" key="13">
    <source>
        <dbReference type="Proteomes" id="UP000470875"/>
    </source>
</evidence>
<dbReference type="InterPro" id="IPR029041">
    <property type="entry name" value="FAD-linked_oxidoreductase-like"/>
</dbReference>
<dbReference type="EC" id="1.2.1.88" evidence="2"/>